<organism evidence="1 2">
    <name type="scientific">Trichoglossum hirsutum</name>
    <dbReference type="NCBI Taxonomy" id="265104"/>
    <lineage>
        <taxon>Eukaryota</taxon>
        <taxon>Fungi</taxon>
        <taxon>Dikarya</taxon>
        <taxon>Ascomycota</taxon>
        <taxon>Pezizomycotina</taxon>
        <taxon>Geoglossomycetes</taxon>
        <taxon>Geoglossales</taxon>
        <taxon>Geoglossaceae</taxon>
        <taxon>Trichoglossum</taxon>
    </lineage>
</organism>
<protein>
    <submittedName>
        <fullName evidence="1">Uncharacterized protein</fullName>
    </submittedName>
</protein>
<dbReference type="EMBL" id="JAGHQM010001928">
    <property type="protein sequence ID" value="KAH0551558.1"/>
    <property type="molecule type" value="Genomic_DNA"/>
</dbReference>
<reference evidence="1" key="1">
    <citation type="submission" date="2021-03" db="EMBL/GenBank/DDBJ databases">
        <title>Comparative genomics and phylogenomic investigation of the class Geoglossomycetes provide insights into ecological specialization and systematics.</title>
        <authorList>
            <person name="Melie T."/>
            <person name="Pirro S."/>
            <person name="Miller A.N."/>
            <person name="Quandt A."/>
        </authorList>
    </citation>
    <scope>NUCLEOTIDE SEQUENCE</scope>
    <source>
        <strain evidence="1">CAQ_001_2017</strain>
    </source>
</reference>
<dbReference type="AlphaFoldDB" id="A0A9P8IJL9"/>
<keyword evidence="2" id="KW-1185">Reference proteome</keyword>
<proteinExistence type="predicted"/>
<evidence type="ECO:0000313" key="1">
    <source>
        <dbReference type="EMBL" id="KAH0551558.1"/>
    </source>
</evidence>
<comment type="caution">
    <text evidence="1">The sequence shown here is derived from an EMBL/GenBank/DDBJ whole genome shotgun (WGS) entry which is preliminary data.</text>
</comment>
<evidence type="ECO:0000313" key="2">
    <source>
        <dbReference type="Proteomes" id="UP000750711"/>
    </source>
</evidence>
<gene>
    <name evidence="1" type="ORF">GP486_007225</name>
</gene>
<name>A0A9P8IJL9_9PEZI</name>
<accession>A0A9P8IJL9</accession>
<sequence>MESPYQITDCISPVYEIPLANVLKFGRDSAVKYHNGTLRPCARTSPSEAYLELLQRFESESNGSKLDNPWASWDHVRYPVPAREHGVGFVSSIRQWVMSRWGSSPPSTERLLPPLTAEAEVFYNALSELKDAIQADGSPMQYIGLSVPTWLTDAQIVHIFSAAVRANLLIMDIGHPPAAAAASHGIDLCRISSEYLPCQPERVMTLDLSRNALTASVLNISPDYLLLQGLSYSVNHTLGTDQLDVHGISWQEPMAWVNNFARDKGITKLYLIGPNAKHPTFYRAVQNSDVAPLLQKGDNISFERVVALGAAVMTKETMESQSTDCLEPGRCEQIRNEADRLAGKLASTARPSHSEL</sequence>
<dbReference type="Gene3D" id="3.30.420.40">
    <property type="match status" value="2"/>
</dbReference>
<dbReference type="Proteomes" id="UP000750711">
    <property type="component" value="Unassembled WGS sequence"/>
</dbReference>